<dbReference type="SUPFAM" id="SSF49879">
    <property type="entry name" value="SMAD/FHA domain"/>
    <property type="match status" value="2"/>
</dbReference>
<feature type="region of interest" description="Disordered" evidence="1">
    <location>
        <begin position="208"/>
        <end position="273"/>
    </location>
</feature>
<comment type="caution">
    <text evidence="4">The sequence shown here is derived from an EMBL/GenBank/DDBJ whole genome shotgun (WGS) entry which is preliminary data.</text>
</comment>
<dbReference type="SMART" id="SM00240">
    <property type="entry name" value="FHA"/>
    <property type="match status" value="1"/>
</dbReference>
<reference evidence="4" key="1">
    <citation type="submission" date="2023-07" db="EMBL/GenBank/DDBJ databases">
        <title>Genome content predicts the carbon catabolic preferences of heterotrophic bacteria.</title>
        <authorList>
            <person name="Gralka M."/>
        </authorList>
    </citation>
    <scope>NUCLEOTIDE SEQUENCE</scope>
    <source>
        <strain evidence="4">I3M17_2</strain>
    </source>
</reference>
<feature type="compositionally biased region" description="Basic and acidic residues" evidence="1">
    <location>
        <begin position="231"/>
        <end position="240"/>
    </location>
</feature>
<organism evidence="4 5">
    <name type="scientific">Saccharophagus degradans</name>
    <dbReference type="NCBI Taxonomy" id="86304"/>
    <lineage>
        <taxon>Bacteria</taxon>
        <taxon>Pseudomonadati</taxon>
        <taxon>Pseudomonadota</taxon>
        <taxon>Gammaproteobacteria</taxon>
        <taxon>Cellvibrionales</taxon>
        <taxon>Cellvibrionaceae</taxon>
        <taxon>Saccharophagus</taxon>
    </lineage>
</organism>
<dbReference type="AlphaFoldDB" id="A0AAW7XBN3"/>
<dbReference type="Pfam" id="PF00498">
    <property type="entry name" value="FHA"/>
    <property type="match status" value="1"/>
</dbReference>
<dbReference type="InterPro" id="IPR050923">
    <property type="entry name" value="Cell_Proc_Reg/RNA_Proc"/>
</dbReference>
<dbReference type="RefSeq" id="WP_280945308.1">
    <property type="nucleotide sequence ID" value="NZ_CP123764.1"/>
</dbReference>
<evidence type="ECO:0000313" key="4">
    <source>
        <dbReference type="EMBL" id="MDO6424148.1"/>
    </source>
</evidence>
<feature type="domain" description="FHA" evidence="3">
    <location>
        <begin position="132"/>
        <end position="181"/>
    </location>
</feature>
<dbReference type="Gene3D" id="2.60.200.20">
    <property type="match status" value="2"/>
</dbReference>
<name>A0AAW7XBN3_9GAMM</name>
<evidence type="ECO:0000256" key="1">
    <source>
        <dbReference type="SAM" id="MobiDB-lite"/>
    </source>
</evidence>
<proteinExistence type="predicted"/>
<protein>
    <submittedName>
        <fullName evidence="4">FHA domain-containing protein</fullName>
    </submittedName>
</protein>
<accession>A0AAW7XBN3</accession>
<dbReference type="EMBL" id="JAUOPB010000013">
    <property type="protein sequence ID" value="MDO6424148.1"/>
    <property type="molecule type" value="Genomic_DNA"/>
</dbReference>
<dbReference type="InterPro" id="IPR000253">
    <property type="entry name" value="FHA_dom"/>
</dbReference>
<dbReference type="PANTHER" id="PTHR23308">
    <property type="entry name" value="NUCLEAR INHIBITOR OF PROTEIN PHOSPHATASE-1"/>
    <property type="match status" value="1"/>
</dbReference>
<dbReference type="PROSITE" id="PS50006">
    <property type="entry name" value="FHA_DOMAIN"/>
    <property type="match status" value="1"/>
</dbReference>
<dbReference type="CDD" id="cd00060">
    <property type="entry name" value="FHA"/>
    <property type="match status" value="1"/>
</dbReference>
<feature type="transmembrane region" description="Helical" evidence="2">
    <location>
        <begin position="282"/>
        <end position="300"/>
    </location>
</feature>
<evidence type="ECO:0000259" key="3">
    <source>
        <dbReference type="PROSITE" id="PS50006"/>
    </source>
</evidence>
<evidence type="ECO:0000313" key="5">
    <source>
        <dbReference type="Proteomes" id="UP001169760"/>
    </source>
</evidence>
<dbReference type="Proteomes" id="UP001169760">
    <property type="component" value="Unassembled WGS sequence"/>
</dbReference>
<keyword evidence="2" id="KW-0812">Transmembrane</keyword>
<evidence type="ECO:0000256" key="2">
    <source>
        <dbReference type="SAM" id="Phobius"/>
    </source>
</evidence>
<keyword evidence="2" id="KW-0472">Membrane</keyword>
<dbReference type="InterPro" id="IPR008984">
    <property type="entry name" value="SMAD_FHA_dom_sf"/>
</dbReference>
<keyword evidence="2" id="KW-1133">Transmembrane helix</keyword>
<gene>
    <name evidence="4" type="ORF">Q4521_16805</name>
</gene>
<sequence>MLQLNDRSGNKRPLWLVDSEYRIGAGAECELKLDVPGLANHEASLTIAGDTVSLATKNTNSLIKVNGESVKGIVPLAHGDAIQVGGLIFDLIDPKQRKVEPVVKVSTNTHLWRLQPLNSALSSREFAIETTAVLGRSKECDITLGVSHLSRRHAELRVTPAGLEVIDLNSSNGTYVNGSKVSKAVLKAGDELSFDTLRFQVVSPASEAVGKSSQEDDLDKTTMRPAISNEELSKSLDGGKKPTGQDSAAPVKRAVDKPLKKVSPTEAVASQSSEESSSNGKYLIIAVALAVAVAGAWFMLKG</sequence>